<gene>
    <name evidence="1" type="ORF">QAD02_018907</name>
</gene>
<keyword evidence="2" id="KW-1185">Reference proteome</keyword>
<sequence length="375" mass="41441">MSVAINSSPLGGLGQSSWKRKASDDEDERRSDVKKPKPSWYVTLERESPAPPDDDEESIYTVQGYETEYARDTSDTSTHPWASSSSGEDSDSDVSVHVEYELDSRSESDNPFAINSSSSEPENILAVEFLPFCESEGLADDSDASRSSNDSNVRRAAYQSCIQCKKLNTNPSFRYCEKCYQLRKTNFPRDPPRRRSRARKNQSQEMSTMVSIASTQELCEMDSGIVSSQCEMDSGLGSSQDLGKFDSQGSDTFYGMKPDELKGETVDDRTDKDCNMESIIPSSQESGMVSSLETPLLESQSSGEQSKTDNCVDLLKEHSDGANLISTLSKKLQAKKEDDNGWDSPCLICTVSPKNSAFVHGKIMHVCCCYTCAIK</sequence>
<evidence type="ECO:0000313" key="2">
    <source>
        <dbReference type="Proteomes" id="UP001239111"/>
    </source>
</evidence>
<accession>A0ACC2PMU0</accession>
<protein>
    <submittedName>
        <fullName evidence="1">Uncharacterized protein</fullName>
    </submittedName>
</protein>
<reference evidence="1" key="1">
    <citation type="submission" date="2023-04" db="EMBL/GenBank/DDBJ databases">
        <title>A chromosome-level genome assembly of the parasitoid wasp Eretmocerus hayati.</title>
        <authorList>
            <person name="Zhong Y."/>
            <person name="Liu S."/>
            <person name="Liu Y."/>
        </authorList>
    </citation>
    <scope>NUCLEOTIDE SEQUENCE</scope>
    <source>
        <strain evidence="1">ZJU_SS_LIU_2023</strain>
    </source>
</reference>
<comment type="caution">
    <text evidence="1">The sequence shown here is derived from an EMBL/GenBank/DDBJ whole genome shotgun (WGS) entry which is preliminary data.</text>
</comment>
<feature type="non-terminal residue" evidence="1">
    <location>
        <position position="375"/>
    </location>
</feature>
<proteinExistence type="predicted"/>
<organism evidence="1 2">
    <name type="scientific">Eretmocerus hayati</name>
    <dbReference type="NCBI Taxonomy" id="131215"/>
    <lineage>
        <taxon>Eukaryota</taxon>
        <taxon>Metazoa</taxon>
        <taxon>Ecdysozoa</taxon>
        <taxon>Arthropoda</taxon>
        <taxon>Hexapoda</taxon>
        <taxon>Insecta</taxon>
        <taxon>Pterygota</taxon>
        <taxon>Neoptera</taxon>
        <taxon>Endopterygota</taxon>
        <taxon>Hymenoptera</taxon>
        <taxon>Apocrita</taxon>
        <taxon>Proctotrupomorpha</taxon>
        <taxon>Chalcidoidea</taxon>
        <taxon>Aphelinidae</taxon>
        <taxon>Aphelininae</taxon>
        <taxon>Eretmocerus</taxon>
    </lineage>
</organism>
<dbReference type="EMBL" id="CM056741">
    <property type="protein sequence ID" value="KAJ8683115.1"/>
    <property type="molecule type" value="Genomic_DNA"/>
</dbReference>
<dbReference type="Proteomes" id="UP001239111">
    <property type="component" value="Chromosome 1"/>
</dbReference>
<evidence type="ECO:0000313" key="1">
    <source>
        <dbReference type="EMBL" id="KAJ8683115.1"/>
    </source>
</evidence>
<name>A0ACC2PMU0_9HYME</name>